<keyword evidence="4" id="KW-0732">Signal</keyword>
<dbReference type="AlphaFoldDB" id="A0A516H7N6"/>
<dbReference type="InterPro" id="IPR039424">
    <property type="entry name" value="SBP_5"/>
</dbReference>
<dbReference type="Gene3D" id="3.90.76.10">
    <property type="entry name" value="Dipeptide-binding Protein, Domain 1"/>
    <property type="match status" value="1"/>
</dbReference>
<dbReference type="KEGG" id="fer:FNB15_15635"/>
<dbReference type="InterPro" id="IPR030678">
    <property type="entry name" value="Peptide/Ni-bd"/>
</dbReference>
<dbReference type="Pfam" id="PF00496">
    <property type="entry name" value="SBP_bac_5"/>
    <property type="match status" value="1"/>
</dbReference>
<dbReference type="GO" id="GO:1904680">
    <property type="term" value="F:peptide transmembrane transporter activity"/>
    <property type="evidence" value="ECO:0007669"/>
    <property type="project" value="TreeGrafter"/>
</dbReference>
<keyword evidence="3" id="KW-0813">Transport</keyword>
<proteinExistence type="inferred from homology"/>
<dbReference type="GO" id="GO:0015833">
    <property type="term" value="P:peptide transport"/>
    <property type="evidence" value="ECO:0007669"/>
    <property type="project" value="TreeGrafter"/>
</dbReference>
<gene>
    <name evidence="6" type="ORF">FNB15_15635</name>
</gene>
<dbReference type="PANTHER" id="PTHR30290">
    <property type="entry name" value="PERIPLASMIC BINDING COMPONENT OF ABC TRANSPORTER"/>
    <property type="match status" value="1"/>
</dbReference>
<dbReference type="CDD" id="cd08498">
    <property type="entry name" value="PBP2_NikA_DppA_OppA_like_2"/>
    <property type="match status" value="1"/>
</dbReference>
<dbReference type="PANTHER" id="PTHR30290:SF9">
    <property type="entry name" value="OLIGOPEPTIDE-BINDING PROTEIN APPA"/>
    <property type="match status" value="1"/>
</dbReference>
<comment type="subcellular location">
    <subcellularLocation>
        <location evidence="1">Periplasm</location>
    </subcellularLocation>
</comment>
<evidence type="ECO:0000259" key="5">
    <source>
        <dbReference type="Pfam" id="PF00496"/>
    </source>
</evidence>
<keyword evidence="7" id="KW-1185">Reference proteome</keyword>
<dbReference type="SUPFAM" id="SSF53850">
    <property type="entry name" value="Periplasmic binding protein-like II"/>
    <property type="match status" value="1"/>
</dbReference>
<evidence type="ECO:0000256" key="2">
    <source>
        <dbReference type="ARBA" id="ARBA00005695"/>
    </source>
</evidence>
<dbReference type="Gene3D" id="3.10.105.10">
    <property type="entry name" value="Dipeptide-binding Protein, Domain 3"/>
    <property type="match status" value="1"/>
</dbReference>
<organism evidence="6 7">
    <name type="scientific">Ferrovibrio terrae</name>
    <dbReference type="NCBI Taxonomy" id="2594003"/>
    <lineage>
        <taxon>Bacteria</taxon>
        <taxon>Pseudomonadati</taxon>
        <taxon>Pseudomonadota</taxon>
        <taxon>Alphaproteobacteria</taxon>
        <taxon>Rhodospirillales</taxon>
        <taxon>Rhodospirillaceae</taxon>
        <taxon>Ferrovibrio</taxon>
    </lineage>
</organism>
<dbReference type="InterPro" id="IPR000914">
    <property type="entry name" value="SBP_5_dom"/>
</dbReference>
<dbReference type="Gene3D" id="3.40.190.10">
    <property type="entry name" value="Periplasmic binding protein-like II"/>
    <property type="match status" value="1"/>
</dbReference>
<dbReference type="PIRSF" id="PIRSF002741">
    <property type="entry name" value="MppA"/>
    <property type="match status" value="1"/>
</dbReference>
<sequence>MDPHSQNEGLTRTGSFQTYEGLVGYSADLKFVPALATSWKAVNDTTWEFKLRQGVKFHDGSDFTADDVVFSVKRAQHPNSDFKTYIASVKDVKKIDAQTVHVETNGANPILPNQIANIFMMSKAWAEKNNVVNPQSYKDKEETFAVRNTNGTGPFVLKTREQDVRTVVAKNPTWWGLKDNPHNIDEIVYTPVTTPATRVAALLSGQLDFVLDVPVQDVERVKRSAGLQVKKTNEIRTIFLGLDVGSPELKYGDVKGKNPFADKRVRQAMYHAIDMNAIAQKVMRGDAVVAGMITSPGVHGYEKALDKRLPYDLNKAKALMKDAGYANGFGIKLDCSNDRYVNDEGICQAVVGMLAQIGIKVDLAAQSKTLHFPKLQKKDTSFYLVGWGVPTFDSHYVFSYMAQTPDGKNGSWNFTNYSNPKLDGMINGMLSELDPAKRDKLIHDAWTILNDEIIYLPLHHQVLNWAMSEKLDMPIIADNVPRFHFAKMK</sequence>
<evidence type="ECO:0000313" key="6">
    <source>
        <dbReference type="EMBL" id="QDO99783.1"/>
    </source>
</evidence>
<name>A0A516H7N6_9PROT</name>
<evidence type="ECO:0000256" key="1">
    <source>
        <dbReference type="ARBA" id="ARBA00004418"/>
    </source>
</evidence>
<reference evidence="6 7" key="1">
    <citation type="submission" date="2019-07" db="EMBL/GenBank/DDBJ databases">
        <title>Genome sequencing for Ferrovibrio sp. K5.</title>
        <authorList>
            <person name="Park S.-J."/>
        </authorList>
    </citation>
    <scope>NUCLEOTIDE SEQUENCE [LARGE SCALE GENOMIC DNA]</scope>
    <source>
        <strain evidence="6 7">K5</strain>
    </source>
</reference>
<dbReference type="GO" id="GO:0030288">
    <property type="term" value="C:outer membrane-bounded periplasmic space"/>
    <property type="evidence" value="ECO:0007669"/>
    <property type="project" value="UniProtKB-ARBA"/>
</dbReference>
<dbReference type="EMBL" id="CP041636">
    <property type="protein sequence ID" value="QDO99783.1"/>
    <property type="molecule type" value="Genomic_DNA"/>
</dbReference>
<accession>A0A516H7N6</accession>
<feature type="domain" description="Solute-binding protein family 5" evidence="5">
    <location>
        <begin position="30"/>
        <end position="406"/>
    </location>
</feature>
<evidence type="ECO:0000256" key="4">
    <source>
        <dbReference type="ARBA" id="ARBA00022729"/>
    </source>
</evidence>
<evidence type="ECO:0000256" key="3">
    <source>
        <dbReference type="ARBA" id="ARBA00022448"/>
    </source>
</evidence>
<evidence type="ECO:0000313" key="7">
    <source>
        <dbReference type="Proteomes" id="UP000317496"/>
    </source>
</evidence>
<dbReference type="OrthoDB" id="9803988at2"/>
<protein>
    <submittedName>
        <fullName evidence="6">ABC transporter substrate-binding protein</fullName>
    </submittedName>
</protein>
<comment type="similarity">
    <text evidence="2">Belongs to the bacterial solute-binding protein 5 family.</text>
</comment>
<dbReference type="GO" id="GO:0043190">
    <property type="term" value="C:ATP-binding cassette (ABC) transporter complex"/>
    <property type="evidence" value="ECO:0007669"/>
    <property type="project" value="InterPro"/>
</dbReference>
<dbReference type="Proteomes" id="UP000317496">
    <property type="component" value="Chromosome"/>
</dbReference>